<feature type="compositionally biased region" description="Basic residues" evidence="1">
    <location>
        <begin position="170"/>
        <end position="189"/>
    </location>
</feature>
<reference evidence="2 3" key="1">
    <citation type="journal article" date="2017" name="PLoS Biol.">
        <title>The sea cucumber genome provides insights into morphological evolution and visceral regeneration.</title>
        <authorList>
            <person name="Zhang X."/>
            <person name="Sun L."/>
            <person name="Yuan J."/>
            <person name="Sun Y."/>
            <person name="Gao Y."/>
            <person name="Zhang L."/>
            <person name="Li S."/>
            <person name="Dai H."/>
            <person name="Hamel J.F."/>
            <person name="Liu C."/>
            <person name="Yu Y."/>
            <person name="Liu S."/>
            <person name="Lin W."/>
            <person name="Guo K."/>
            <person name="Jin S."/>
            <person name="Xu P."/>
            <person name="Storey K.B."/>
            <person name="Huan P."/>
            <person name="Zhang T."/>
            <person name="Zhou Y."/>
            <person name="Zhang J."/>
            <person name="Lin C."/>
            <person name="Li X."/>
            <person name="Xing L."/>
            <person name="Huo D."/>
            <person name="Sun M."/>
            <person name="Wang L."/>
            <person name="Mercier A."/>
            <person name="Li F."/>
            <person name="Yang H."/>
            <person name="Xiang J."/>
        </authorList>
    </citation>
    <scope>NUCLEOTIDE SEQUENCE [LARGE SCALE GENOMIC DNA]</scope>
    <source>
        <strain evidence="2">Shaxun</strain>
        <tissue evidence="2">Muscle</tissue>
    </source>
</reference>
<evidence type="ECO:0000256" key="1">
    <source>
        <dbReference type="SAM" id="MobiDB-lite"/>
    </source>
</evidence>
<sequence>MYRPKSSTLSILERAQGQLSGKRFGQKSTSTLSHQKDEQDQEEDELKAYLSQLQKRTSHPVSGSDTVDYADEIYQPKTSTPIKSQFLKSNRRATSKPSPAAESPPPSTQDEKSKGAALAGRRKPSLHDSDEVSDVSDDVSSAVRASLSEEELGYQTNTSRWRKRTENLKRQRTSIRKSQRKICRRETHR</sequence>
<organism evidence="2 3">
    <name type="scientific">Stichopus japonicus</name>
    <name type="common">Sea cucumber</name>
    <dbReference type="NCBI Taxonomy" id="307972"/>
    <lineage>
        <taxon>Eukaryota</taxon>
        <taxon>Metazoa</taxon>
        <taxon>Echinodermata</taxon>
        <taxon>Eleutherozoa</taxon>
        <taxon>Echinozoa</taxon>
        <taxon>Holothuroidea</taxon>
        <taxon>Aspidochirotacea</taxon>
        <taxon>Aspidochirotida</taxon>
        <taxon>Stichopodidae</taxon>
        <taxon>Apostichopus</taxon>
    </lineage>
</organism>
<dbReference type="EMBL" id="MRZV01000629">
    <property type="protein sequence ID" value="PIK46656.1"/>
    <property type="molecule type" value="Genomic_DNA"/>
</dbReference>
<feature type="compositionally biased region" description="Polar residues" evidence="1">
    <location>
        <begin position="51"/>
        <end position="65"/>
    </location>
</feature>
<feature type="compositionally biased region" description="Polar residues" evidence="1">
    <location>
        <begin position="76"/>
        <end position="88"/>
    </location>
</feature>
<comment type="caution">
    <text evidence="2">The sequence shown here is derived from an EMBL/GenBank/DDBJ whole genome shotgun (WGS) entry which is preliminary data.</text>
</comment>
<accession>A0A2G8KF90</accession>
<feature type="region of interest" description="Disordered" evidence="1">
    <location>
        <begin position="15"/>
        <end position="189"/>
    </location>
</feature>
<gene>
    <name evidence="2" type="ORF">BSL78_16489</name>
</gene>
<name>A0A2G8KF90_STIJA</name>
<proteinExistence type="predicted"/>
<protein>
    <submittedName>
        <fullName evidence="2">Uncharacterized protein</fullName>
    </submittedName>
</protein>
<dbReference type="Proteomes" id="UP000230750">
    <property type="component" value="Unassembled WGS sequence"/>
</dbReference>
<dbReference type="OrthoDB" id="10679107at2759"/>
<dbReference type="AlphaFoldDB" id="A0A2G8KF90"/>
<keyword evidence="3" id="KW-1185">Reference proteome</keyword>
<evidence type="ECO:0000313" key="2">
    <source>
        <dbReference type="EMBL" id="PIK46656.1"/>
    </source>
</evidence>
<evidence type="ECO:0000313" key="3">
    <source>
        <dbReference type="Proteomes" id="UP000230750"/>
    </source>
</evidence>